<feature type="active site" description="Nucleophile" evidence="13">
    <location>
        <position position="371"/>
    </location>
</feature>
<dbReference type="AlphaFoldDB" id="A0A8T9MUV4"/>
<evidence type="ECO:0000256" key="11">
    <source>
        <dbReference type="ARBA" id="ARBA00031088"/>
    </source>
</evidence>
<sequence length="419" mass="45749">MSLSHIQGLAADTVSAVAQGRNLSDELALLYAQHAGLPAQDRGMLHDLAHGVQRFYGSLDFMLARLLAKSPPPRVRALLLVAMYQLQHTRNAPHAVVNEAVRHIGRIGKGRYRALGNAVLRRFQREMPALLAACADDDVARYNLPVWWLGRLRRDYPDAWRQIADDCSAHPPFTLRVNPRRSSVAAYLAELAADGIAATPLGGAAVMLAHALPVHKLGGFAEGRVSVQDFGAQRAAVLLAPQDGERILDACAAPGGKSGHLLELADCRLTALDISPQRLARVADNLQRLGLTAQLHCADAANLPAWHDGVPFDAVLADIPCTASGTIRRNPDVRWLRRPDDAAKTAAQQIPLLDALWHTVRPGGRMLLATCSLFREENQDQCRNFLARHPDAVLQHESILPPDTRQDGFYYALLHKSVA</sequence>
<dbReference type="InterPro" id="IPR006027">
    <property type="entry name" value="NusB_RsmB_TIM44"/>
</dbReference>
<evidence type="ECO:0000313" key="15">
    <source>
        <dbReference type="EMBL" id="UOP05650.1"/>
    </source>
</evidence>
<evidence type="ECO:0000256" key="4">
    <source>
        <dbReference type="ARBA" id="ARBA00022490"/>
    </source>
</evidence>
<feature type="domain" description="SAM-dependent MTase RsmB/NOP-type" evidence="14">
    <location>
        <begin position="163"/>
        <end position="419"/>
    </location>
</feature>
<reference evidence="15" key="1">
    <citation type="journal article" date="2022" name="Res Sq">
        <title>Evolution of multicellular longitudinally dividing oral cavity symbionts (Neisseriaceae).</title>
        <authorList>
            <person name="Nyongesa S."/>
            <person name="Weber P."/>
            <person name="Bernet E."/>
            <person name="Pullido F."/>
            <person name="Nieckarz M."/>
            <person name="Delaby M."/>
            <person name="Nieves C."/>
            <person name="Viehboeck T."/>
            <person name="Krause N."/>
            <person name="Rivera-Millot A."/>
            <person name="Nakamura A."/>
            <person name="Vischer N."/>
            <person name="VanNieuwenhze M."/>
            <person name="Brun Y."/>
            <person name="Cava F."/>
            <person name="Bulgheresi S."/>
            <person name="Veyrier F."/>
        </authorList>
    </citation>
    <scope>NUCLEOTIDE SEQUENCE</scope>
    <source>
        <strain evidence="15">17694</strain>
    </source>
</reference>
<dbReference type="CDD" id="cd02440">
    <property type="entry name" value="AdoMet_MTases"/>
    <property type="match status" value="1"/>
</dbReference>
<dbReference type="Pfam" id="PF22458">
    <property type="entry name" value="RsmF-B_ferredox"/>
    <property type="match status" value="1"/>
</dbReference>
<dbReference type="KEGG" id="ckh:LVJ77_04970"/>
<dbReference type="EC" id="2.1.1.176" evidence="3"/>
<evidence type="ECO:0000256" key="3">
    <source>
        <dbReference type="ARBA" id="ARBA00012140"/>
    </source>
</evidence>
<protein>
    <recommendedName>
        <fullName evidence="3">16S rRNA (cytosine(967)-C(5))-methyltransferase</fullName>
        <ecNumber evidence="3">2.1.1.176</ecNumber>
    </recommendedName>
    <alternativeName>
        <fullName evidence="10">16S rRNA m5C967 methyltransferase</fullName>
    </alternativeName>
    <alternativeName>
        <fullName evidence="11">rRNA (cytosine-C(5)-)-methyltransferase RsmB</fullName>
    </alternativeName>
</protein>
<keyword evidence="5" id="KW-0698">rRNA processing</keyword>
<evidence type="ECO:0000256" key="1">
    <source>
        <dbReference type="ARBA" id="ARBA00002724"/>
    </source>
</evidence>
<accession>A0A8T9MUV4</accession>
<dbReference type="RefSeq" id="WP_027010331.1">
    <property type="nucleotide sequence ID" value="NZ_CP091521.1"/>
</dbReference>
<dbReference type="PANTHER" id="PTHR22807:SF61">
    <property type="entry name" value="NOL1_NOP2_SUN FAMILY PROTEIN _ ANTITERMINATION NUSB DOMAIN-CONTAINING PROTEIN"/>
    <property type="match status" value="1"/>
</dbReference>
<organism evidence="15 16">
    <name type="scientific">Conchiformibius kuhniae</name>
    <dbReference type="NCBI Taxonomy" id="211502"/>
    <lineage>
        <taxon>Bacteria</taxon>
        <taxon>Pseudomonadati</taxon>
        <taxon>Pseudomonadota</taxon>
        <taxon>Betaproteobacteria</taxon>
        <taxon>Neisseriales</taxon>
        <taxon>Neisseriaceae</taxon>
        <taxon>Conchiformibius</taxon>
    </lineage>
</organism>
<keyword evidence="9 13" id="KW-0694">RNA-binding</keyword>
<evidence type="ECO:0000256" key="9">
    <source>
        <dbReference type="ARBA" id="ARBA00022884"/>
    </source>
</evidence>
<evidence type="ECO:0000256" key="10">
    <source>
        <dbReference type="ARBA" id="ARBA00030399"/>
    </source>
</evidence>
<dbReference type="SUPFAM" id="SSF53335">
    <property type="entry name" value="S-adenosyl-L-methionine-dependent methyltransferases"/>
    <property type="match status" value="1"/>
</dbReference>
<evidence type="ECO:0000256" key="12">
    <source>
        <dbReference type="ARBA" id="ARBA00047283"/>
    </source>
</evidence>
<dbReference type="PANTHER" id="PTHR22807">
    <property type="entry name" value="NOP2 YEAST -RELATED NOL1/NOP2/FMU SUN DOMAIN-CONTAINING"/>
    <property type="match status" value="1"/>
</dbReference>
<evidence type="ECO:0000256" key="7">
    <source>
        <dbReference type="ARBA" id="ARBA00022679"/>
    </source>
</evidence>
<evidence type="ECO:0000256" key="13">
    <source>
        <dbReference type="PROSITE-ProRule" id="PRU01023"/>
    </source>
</evidence>
<dbReference type="Pfam" id="PF01029">
    <property type="entry name" value="NusB"/>
    <property type="match status" value="1"/>
</dbReference>
<dbReference type="Gene3D" id="1.10.940.10">
    <property type="entry name" value="NusB-like"/>
    <property type="match status" value="1"/>
</dbReference>
<keyword evidence="8 13" id="KW-0949">S-adenosyl-L-methionine</keyword>
<dbReference type="NCBIfam" id="TIGR00563">
    <property type="entry name" value="rsmB"/>
    <property type="match status" value="1"/>
</dbReference>
<dbReference type="InterPro" id="IPR029063">
    <property type="entry name" value="SAM-dependent_MTases_sf"/>
</dbReference>
<keyword evidence="16" id="KW-1185">Reference proteome</keyword>
<dbReference type="PRINTS" id="PR02008">
    <property type="entry name" value="RCMTFAMILY"/>
</dbReference>
<proteinExistence type="inferred from homology"/>
<reference evidence="15" key="2">
    <citation type="submission" date="2024-09" db="EMBL/GenBank/DDBJ databases">
        <authorList>
            <person name="Veyrier F.J."/>
        </authorList>
    </citation>
    <scope>NUCLEOTIDE SEQUENCE</scope>
    <source>
        <strain evidence="15">17694</strain>
    </source>
</reference>
<comment type="similarity">
    <text evidence="13">Belongs to the class I-like SAM-binding methyltransferase superfamily. RsmB/NOP family.</text>
</comment>
<dbReference type="Proteomes" id="UP000831534">
    <property type="component" value="Chromosome"/>
</dbReference>
<dbReference type="GO" id="GO:0008649">
    <property type="term" value="F:rRNA methyltransferase activity"/>
    <property type="evidence" value="ECO:0007669"/>
    <property type="project" value="InterPro"/>
</dbReference>
<comment type="function">
    <text evidence="1">Specifically methylates the cytosine at position 967 (m5C967) of 16S rRNA.</text>
</comment>
<keyword evidence="7 13" id="KW-0808">Transferase</keyword>
<dbReference type="InterPro" id="IPR035926">
    <property type="entry name" value="NusB-like_sf"/>
</dbReference>
<feature type="binding site" evidence="13">
    <location>
        <position position="318"/>
    </location>
    <ligand>
        <name>S-adenosyl-L-methionine</name>
        <dbReference type="ChEBI" id="CHEBI:59789"/>
    </ligand>
</feature>
<dbReference type="PROSITE" id="PS51686">
    <property type="entry name" value="SAM_MT_RSMB_NOP"/>
    <property type="match status" value="1"/>
</dbReference>
<name>A0A8T9MUV4_9NEIS</name>
<feature type="binding site" evidence="13">
    <location>
        <begin position="251"/>
        <end position="257"/>
    </location>
    <ligand>
        <name>S-adenosyl-L-methionine</name>
        <dbReference type="ChEBI" id="CHEBI:59789"/>
    </ligand>
</feature>
<dbReference type="GO" id="GO:0005737">
    <property type="term" value="C:cytoplasm"/>
    <property type="evidence" value="ECO:0007669"/>
    <property type="project" value="UniProtKB-SubCell"/>
</dbReference>
<evidence type="ECO:0000313" key="16">
    <source>
        <dbReference type="Proteomes" id="UP000831534"/>
    </source>
</evidence>
<dbReference type="Gene3D" id="1.10.287.730">
    <property type="entry name" value="Helix hairpin bin"/>
    <property type="match status" value="1"/>
</dbReference>
<dbReference type="EMBL" id="CP091521">
    <property type="protein sequence ID" value="UOP05650.1"/>
    <property type="molecule type" value="Genomic_DNA"/>
</dbReference>
<feature type="binding site" evidence="13">
    <location>
        <position position="273"/>
    </location>
    <ligand>
        <name>S-adenosyl-L-methionine</name>
        <dbReference type="ChEBI" id="CHEBI:59789"/>
    </ligand>
</feature>
<comment type="subcellular location">
    <subcellularLocation>
        <location evidence="2">Cytoplasm</location>
    </subcellularLocation>
</comment>
<gene>
    <name evidence="15" type="primary">rsmB</name>
    <name evidence="15" type="ORF">LVJ77_04970</name>
</gene>
<keyword evidence="4" id="KW-0963">Cytoplasm</keyword>
<evidence type="ECO:0000256" key="5">
    <source>
        <dbReference type="ARBA" id="ARBA00022552"/>
    </source>
</evidence>
<dbReference type="InterPro" id="IPR004573">
    <property type="entry name" value="rRNA_ssu_MeTfrase_B"/>
</dbReference>
<dbReference type="Gene3D" id="3.30.70.1170">
    <property type="entry name" value="Sun protein, domain 3"/>
    <property type="match status" value="1"/>
</dbReference>
<dbReference type="InterPro" id="IPR054728">
    <property type="entry name" value="RsmB-like_ferredoxin"/>
</dbReference>
<dbReference type="Gene3D" id="3.40.50.150">
    <property type="entry name" value="Vaccinia Virus protein VP39"/>
    <property type="match status" value="1"/>
</dbReference>
<keyword evidence="6 13" id="KW-0489">Methyltransferase</keyword>
<evidence type="ECO:0000256" key="6">
    <source>
        <dbReference type="ARBA" id="ARBA00022603"/>
    </source>
</evidence>
<dbReference type="InterPro" id="IPR023267">
    <property type="entry name" value="RCMT"/>
</dbReference>
<evidence type="ECO:0000256" key="8">
    <source>
        <dbReference type="ARBA" id="ARBA00022691"/>
    </source>
</evidence>
<dbReference type="GO" id="GO:0006355">
    <property type="term" value="P:regulation of DNA-templated transcription"/>
    <property type="evidence" value="ECO:0007669"/>
    <property type="project" value="InterPro"/>
</dbReference>
<evidence type="ECO:0000259" key="14">
    <source>
        <dbReference type="PROSITE" id="PS51686"/>
    </source>
</evidence>
<feature type="binding site" evidence="13">
    <location>
        <position position="299"/>
    </location>
    <ligand>
        <name>S-adenosyl-L-methionine</name>
        <dbReference type="ChEBI" id="CHEBI:59789"/>
    </ligand>
</feature>
<dbReference type="Pfam" id="PF01189">
    <property type="entry name" value="Methyltr_RsmB-F"/>
    <property type="match status" value="1"/>
</dbReference>
<comment type="catalytic activity">
    <reaction evidence="12">
        <text>cytidine(967) in 16S rRNA + S-adenosyl-L-methionine = 5-methylcytidine(967) in 16S rRNA + S-adenosyl-L-homocysteine + H(+)</text>
        <dbReference type="Rhea" id="RHEA:42748"/>
        <dbReference type="Rhea" id="RHEA-COMP:10219"/>
        <dbReference type="Rhea" id="RHEA-COMP:10220"/>
        <dbReference type="ChEBI" id="CHEBI:15378"/>
        <dbReference type="ChEBI" id="CHEBI:57856"/>
        <dbReference type="ChEBI" id="CHEBI:59789"/>
        <dbReference type="ChEBI" id="CHEBI:74483"/>
        <dbReference type="ChEBI" id="CHEBI:82748"/>
        <dbReference type="EC" id="2.1.1.176"/>
    </reaction>
</comment>
<dbReference type="SUPFAM" id="SSF48013">
    <property type="entry name" value="NusB-like"/>
    <property type="match status" value="1"/>
</dbReference>
<dbReference type="InterPro" id="IPR049560">
    <property type="entry name" value="MeTrfase_RsmB-F_NOP2_cat"/>
</dbReference>
<evidence type="ECO:0000256" key="2">
    <source>
        <dbReference type="ARBA" id="ARBA00004496"/>
    </source>
</evidence>
<dbReference type="GO" id="GO:0003723">
    <property type="term" value="F:RNA binding"/>
    <property type="evidence" value="ECO:0007669"/>
    <property type="project" value="UniProtKB-UniRule"/>
</dbReference>
<dbReference type="NCBIfam" id="NF008149">
    <property type="entry name" value="PRK10901.1"/>
    <property type="match status" value="1"/>
</dbReference>
<dbReference type="InterPro" id="IPR001678">
    <property type="entry name" value="MeTrfase_RsmB-F_NOP2_dom"/>
</dbReference>